<keyword evidence="2 5" id="KW-0645">Protease</keyword>
<proteinExistence type="inferred from homology"/>
<accession>A0A0C1JRX5</accession>
<dbReference type="SUPFAM" id="SSF52096">
    <property type="entry name" value="ClpP/crotonase"/>
    <property type="match status" value="1"/>
</dbReference>
<dbReference type="InterPro" id="IPR001478">
    <property type="entry name" value="PDZ"/>
</dbReference>
<organism evidence="7 8">
    <name type="scientific">Candidatus Protochlamydia amoebophila</name>
    <dbReference type="NCBI Taxonomy" id="362787"/>
    <lineage>
        <taxon>Bacteria</taxon>
        <taxon>Pseudomonadati</taxon>
        <taxon>Chlamydiota</taxon>
        <taxon>Chlamydiia</taxon>
        <taxon>Parachlamydiales</taxon>
        <taxon>Parachlamydiaceae</taxon>
        <taxon>Candidatus Protochlamydia</taxon>
    </lineage>
</organism>
<evidence type="ECO:0000259" key="6">
    <source>
        <dbReference type="PROSITE" id="PS50106"/>
    </source>
</evidence>
<dbReference type="EC" id="3.4.21.102" evidence="7"/>
<dbReference type="CDD" id="cd07560">
    <property type="entry name" value="Peptidase_S41_CPP"/>
    <property type="match status" value="1"/>
</dbReference>
<name>A0A0C1JRX5_9BACT</name>
<dbReference type="Pfam" id="PF00595">
    <property type="entry name" value="PDZ"/>
    <property type="match status" value="1"/>
</dbReference>
<sequence>MFQGALFMNKNWLKIWFVTLMTILVSLEAREQDLLKSSDIDRIMSQILSQHVDKRTMTSKILNSSIAIFINQFDPERIYLLESEIAPYAHLSQKQLDELVEQYKQNDFEFFEQINKVFQNAIERSKKLRHEIEIKDKEALFQTTRPSIQRIEERSFAKDEKELKKRLLENLENFISLYKSRHGELSTSSKKEFVLKTYENHLTEFENQYLYQDDQGKPLSYAQQDNLLTIHILKALASSLDSHTTFYQTHEAYDMKVRLQKEFQGIGLVLRDQGDKIIVSRMLEGGPAAKSGVIQAGDILLGVDGISTEKLSFDKVMEMLHESKQAQVELSFKRKEKDEIEDKIFKVELQKEEIVLNNNRVDVSEETFGNGIIGKITLHSFYQGNGISSEKDVRDAIVELEKKGNLRGLILDLRENSGGFLSQAVKVAGLFITNGVIVISKYSTGEERFYRDVDGKIAYDGPLVVLISKATASAAEIVAQALQDYGVAIVVGDEHTYGKGTIQTQTVTDDQSTSYFKVTVGKYYTVSGKTPQKNGVKADVIAPGPWSLKNIGEVDSSSLTSDFISDAYEDNLSDIAPDVKSWYLKYYVPTIQKRTDQWKDLIPTLRKNSEYRLAHNKNYQLFLKGKALDLENEEQDEESEWLSTGKKAKNFGVDDLQMQEAVNVIKDMIVLYSIEKKK</sequence>
<comment type="similarity">
    <text evidence="1 5">Belongs to the peptidase S41A family.</text>
</comment>
<dbReference type="InterPro" id="IPR004447">
    <property type="entry name" value="Peptidase_S41A"/>
</dbReference>
<evidence type="ECO:0000256" key="5">
    <source>
        <dbReference type="RuleBase" id="RU004404"/>
    </source>
</evidence>
<dbReference type="InterPro" id="IPR029045">
    <property type="entry name" value="ClpP/crotonase-like_dom_sf"/>
</dbReference>
<dbReference type="GO" id="GO:0030288">
    <property type="term" value="C:outer membrane-bounded periplasmic space"/>
    <property type="evidence" value="ECO:0007669"/>
    <property type="project" value="TreeGrafter"/>
</dbReference>
<dbReference type="InterPro" id="IPR040573">
    <property type="entry name" value="TSP_N"/>
</dbReference>
<dbReference type="Gene3D" id="2.30.42.10">
    <property type="match status" value="1"/>
</dbReference>
<dbReference type="MEROPS" id="S41.001"/>
<evidence type="ECO:0000256" key="4">
    <source>
        <dbReference type="ARBA" id="ARBA00022825"/>
    </source>
</evidence>
<evidence type="ECO:0000313" key="7">
    <source>
        <dbReference type="EMBL" id="KIC73905.1"/>
    </source>
</evidence>
<dbReference type="Pfam" id="PF03572">
    <property type="entry name" value="Peptidase_S41"/>
    <property type="match status" value="1"/>
</dbReference>
<evidence type="ECO:0000256" key="1">
    <source>
        <dbReference type="ARBA" id="ARBA00009179"/>
    </source>
</evidence>
<dbReference type="NCBIfam" id="TIGR00225">
    <property type="entry name" value="prc"/>
    <property type="match status" value="1"/>
</dbReference>
<dbReference type="PANTHER" id="PTHR32060">
    <property type="entry name" value="TAIL-SPECIFIC PROTEASE"/>
    <property type="match status" value="1"/>
</dbReference>
<evidence type="ECO:0000256" key="3">
    <source>
        <dbReference type="ARBA" id="ARBA00022801"/>
    </source>
</evidence>
<keyword evidence="3 5" id="KW-0378">Hydrolase</keyword>
<dbReference type="SUPFAM" id="SSF50156">
    <property type="entry name" value="PDZ domain-like"/>
    <property type="match status" value="1"/>
</dbReference>
<gene>
    <name evidence="7" type="primary">prc</name>
    <name evidence="7" type="ORF">DB44_AS00010</name>
</gene>
<dbReference type="Pfam" id="PF17804">
    <property type="entry name" value="TSP_NTD"/>
    <property type="match status" value="1"/>
</dbReference>
<dbReference type="PANTHER" id="PTHR32060:SF30">
    <property type="entry name" value="CARBOXY-TERMINAL PROCESSING PROTEASE CTPA"/>
    <property type="match status" value="1"/>
</dbReference>
<dbReference type="PATRIC" id="fig|362787.3.peg.242"/>
<feature type="domain" description="PDZ" evidence="6">
    <location>
        <begin position="256"/>
        <end position="323"/>
    </location>
</feature>
<dbReference type="Gene3D" id="3.30.750.44">
    <property type="match status" value="1"/>
</dbReference>
<dbReference type="InterPro" id="IPR036034">
    <property type="entry name" value="PDZ_sf"/>
</dbReference>
<dbReference type="GO" id="GO:0007165">
    <property type="term" value="P:signal transduction"/>
    <property type="evidence" value="ECO:0007669"/>
    <property type="project" value="TreeGrafter"/>
</dbReference>
<evidence type="ECO:0000256" key="2">
    <source>
        <dbReference type="ARBA" id="ARBA00022670"/>
    </source>
</evidence>
<dbReference type="InterPro" id="IPR005151">
    <property type="entry name" value="Tail-specific_protease"/>
</dbReference>
<comment type="caution">
    <text evidence="7">The sequence shown here is derived from an EMBL/GenBank/DDBJ whole genome shotgun (WGS) entry which is preliminary data.</text>
</comment>
<dbReference type="GO" id="GO:0004252">
    <property type="term" value="F:serine-type endopeptidase activity"/>
    <property type="evidence" value="ECO:0007669"/>
    <property type="project" value="UniProtKB-EC"/>
</dbReference>
<dbReference type="Gene3D" id="3.90.226.10">
    <property type="entry name" value="2-enoyl-CoA Hydratase, Chain A, domain 1"/>
    <property type="match status" value="1"/>
</dbReference>
<dbReference type="GO" id="GO:0006508">
    <property type="term" value="P:proteolysis"/>
    <property type="evidence" value="ECO:0007669"/>
    <property type="project" value="UniProtKB-KW"/>
</dbReference>
<dbReference type="EMBL" id="JSAN01000017">
    <property type="protein sequence ID" value="KIC73905.1"/>
    <property type="molecule type" value="Genomic_DNA"/>
</dbReference>
<keyword evidence="4 5" id="KW-0720">Serine protease</keyword>
<dbReference type="SMART" id="SM00228">
    <property type="entry name" value="PDZ"/>
    <property type="match status" value="1"/>
</dbReference>
<reference evidence="7 8" key="1">
    <citation type="journal article" date="2014" name="Mol. Biol. Evol.">
        <title>Massive expansion of Ubiquitination-related gene families within the Chlamydiae.</title>
        <authorList>
            <person name="Domman D."/>
            <person name="Collingro A."/>
            <person name="Lagkouvardos I."/>
            <person name="Gehre L."/>
            <person name="Weinmaier T."/>
            <person name="Rattei T."/>
            <person name="Subtil A."/>
            <person name="Horn M."/>
        </authorList>
    </citation>
    <scope>NUCLEOTIDE SEQUENCE [LARGE SCALE GENOMIC DNA]</scope>
    <source>
        <strain evidence="7 8">EI2</strain>
    </source>
</reference>
<dbReference type="CDD" id="cd06782">
    <property type="entry name" value="cpPDZ_CPP-like"/>
    <property type="match status" value="1"/>
</dbReference>
<dbReference type="AlphaFoldDB" id="A0A0C1JRX5"/>
<dbReference type="SMART" id="SM00245">
    <property type="entry name" value="TSPc"/>
    <property type="match status" value="1"/>
</dbReference>
<protein>
    <submittedName>
        <fullName evidence="7">Tail-specific protease</fullName>
        <ecNumber evidence="7">3.4.21.102</ecNumber>
    </submittedName>
</protein>
<dbReference type="PROSITE" id="PS50106">
    <property type="entry name" value="PDZ"/>
    <property type="match status" value="1"/>
</dbReference>
<evidence type="ECO:0000313" key="8">
    <source>
        <dbReference type="Proteomes" id="UP000031465"/>
    </source>
</evidence>
<dbReference type="Proteomes" id="UP000031465">
    <property type="component" value="Unassembled WGS sequence"/>
</dbReference>